<evidence type="ECO:0000256" key="1">
    <source>
        <dbReference type="SAM" id="MobiDB-lite"/>
    </source>
</evidence>
<dbReference type="PANTHER" id="PTHR31157:SF1">
    <property type="entry name" value="SCP DOMAIN-CONTAINING PROTEIN"/>
    <property type="match status" value="1"/>
</dbReference>
<protein>
    <submittedName>
        <fullName evidence="4">Cysteine-rich secretory protein family protein</fullName>
    </submittedName>
</protein>
<dbReference type="Proteomes" id="UP000199093">
    <property type="component" value="Unassembled WGS sequence"/>
</dbReference>
<feature type="domain" description="SCP" evidence="3">
    <location>
        <begin position="55"/>
        <end position="154"/>
    </location>
</feature>
<evidence type="ECO:0000256" key="2">
    <source>
        <dbReference type="SAM" id="SignalP"/>
    </source>
</evidence>
<dbReference type="SUPFAM" id="SSF55797">
    <property type="entry name" value="PR-1-like"/>
    <property type="match status" value="1"/>
</dbReference>
<dbReference type="EMBL" id="FNEJ01000009">
    <property type="protein sequence ID" value="SDI72997.1"/>
    <property type="molecule type" value="Genomic_DNA"/>
</dbReference>
<gene>
    <name evidence="4" type="ORF">SAMN04487993_100944</name>
</gene>
<dbReference type="InterPro" id="IPR014044">
    <property type="entry name" value="CAP_dom"/>
</dbReference>
<dbReference type="STRING" id="555512.SAMN04487993_100944"/>
<feature type="signal peptide" evidence="2">
    <location>
        <begin position="1"/>
        <end position="18"/>
    </location>
</feature>
<dbReference type="PANTHER" id="PTHR31157">
    <property type="entry name" value="SCP DOMAIN-CONTAINING PROTEIN"/>
    <property type="match status" value="1"/>
</dbReference>
<accession>A0A1G8MYV8</accession>
<proteinExistence type="predicted"/>
<dbReference type="OrthoDB" id="9811255at2"/>
<organism evidence="4 5">
    <name type="scientific">Salipiger marinus</name>
    <dbReference type="NCBI Taxonomy" id="555512"/>
    <lineage>
        <taxon>Bacteria</taxon>
        <taxon>Pseudomonadati</taxon>
        <taxon>Pseudomonadota</taxon>
        <taxon>Alphaproteobacteria</taxon>
        <taxon>Rhodobacterales</taxon>
        <taxon>Roseobacteraceae</taxon>
        <taxon>Salipiger</taxon>
    </lineage>
</organism>
<keyword evidence="2" id="KW-0732">Signal</keyword>
<evidence type="ECO:0000313" key="4">
    <source>
        <dbReference type="EMBL" id="SDI72997.1"/>
    </source>
</evidence>
<feature type="region of interest" description="Disordered" evidence="1">
    <location>
        <begin position="83"/>
        <end position="103"/>
    </location>
</feature>
<reference evidence="5" key="1">
    <citation type="submission" date="2016-10" db="EMBL/GenBank/DDBJ databases">
        <authorList>
            <person name="Varghese N."/>
            <person name="Submissions S."/>
        </authorList>
    </citation>
    <scope>NUCLEOTIDE SEQUENCE [LARGE SCALE GENOMIC DNA]</scope>
    <source>
        <strain evidence="5">DSM 26424</strain>
    </source>
</reference>
<dbReference type="RefSeq" id="WP_089847122.1">
    <property type="nucleotide sequence ID" value="NZ_FNEJ01000009.1"/>
</dbReference>
<evidence type="ECO:0000259" key="3">
    <source>
        <dbReference type="Pfam" id="PF00188"/>
    </source>
</evidence>
<dbReference type="Gene3D" id="3.40.33.10">
    <property type="entry name" value="CAP"/>
    <property type="match status" value="1"/>
</dbReference>
<sequence>MRAALVLCSLLLTGAACADTRGDVRLAQSGDASISELRPAPDRITQTSPKAAAQALNSWRQARGLSPLHRNPRLQQAAEVQSRDMARTGRMAHQGSDGSRVGDRAKRAGYTYSHVAENLAMTPFGIDSAMELWEKSPSHRQAMLRPDLRDFGLAQVGQYWTLVLGKPR</sequence>
<dbReference type="PROSITE" id="PS51257">
    <property type="entry name" value="PROKAR_LIPOPROTEIN"/>
    <property type="match status" value="1"/>
</dbReference>
<dbReference type="InterPro" id="IPR035940">
    <property type="entry name" value="CAP_sf"/>
</dbReference>
<evidence type="ECO:0000313" key="5">
    <source>
        <dbReference type="Proteomes" id="UP000199093"/>
    </source>
</evidence>
<dbReference type="Pfam" id="PF00188">
    <property type="entry name" value="CAP"/>
    <property type="match status" value="1"/>
</dbReference>
<dbReference type="AlphaFoldDB" id="A0A1G8MYV8"/>
<keyword evidence="5" id="KW-1185">Reference proteome</keyword>
<dbReference type="CDD" id="cd05379">
    <property type="entry name" value="CAP_bacterial"/>
    <property type="match status" value="1"/>
</dbReference>
<name>A0A1G8MYV8_9RHOB</name>
<feature type="chain" id="PRO_5011432618" evidence="2">
    <location>
        <begin position="19"/>
        <end position="168"/>
    </location>
</feature>